<dbReference type="EC" id="2.7.1.92" evidence="9"/>
<dbReference type="PANTHER" id="PTHR43085">
    <property type="entry name" value="HEXOKINASE FAMILY MEMBER"/>
    <property type="match status" value="1"/>
</dbReference>
<evidence type="ECO:0000256" key="4">
    <source>
        <dbReference type="ARBA" id="ARBA00022777"/>
    </source>
</evidence>
<dbReference type="GO" id="GO:0047590">
    <property type="term" value="F:5-dehydro-2-deoxygluconokinase activity"/>
    <property type="evidence" value="ECO:0007669"/>
    <property type="project" value="UniProtKB-EC"/>
</dbReference>
<keyword evidence="5" id="KW-0067">ATP-binding</keyword>
<dbReference type="Gene3D" id="3.20.20.70">
    <property type="entry name" value="Aldolase class I"/>
    <property type="match status" value="1"/>
</dbReference>
<dbReference type="CDD" id="cd01166">
    <property type="entry name" value="KdgK"/>
    <property type="match status" value="1"/>
</dbReference>
<name>A0ABD5CDI1_9BURK</name>
<gene>
    <name evidence="9" type="ORF">QF025_001916</name>
</gene>
<keyword evidence="4" id="KW-0418">Kinase</keyword>
<dbReference type="SUPFAM" id="SSF53613">
    <property type="entry name" value="Ribokinase-like"/>
    <property type="match status" value="1"/>
</dbReference>
<dbReference type="PANTHER" id="PTHR43085:SF49">
    <property type="entry name" value="5-DEHYDRO-2-DEOXYGLUCONOKINASE"/>
    <property type="match status" value="1"/>
</dbReference>
<dbReference type="InterPro" id="IPR013785">
    <property type="entry name" value="Aldolase_TIM"/>
</dbReference>
<evidence type="ECO:0000256" key="2">
    <source>
        <dbReference type="ARBA" id="ARBA00022679"/>
    </source>
</evidence>
<dbReference type="Pfam" id="PF00294">
    <property type="entry name" value="PfkB"/>
    <property type="match status" value="1"/>
</dbReference>
<evidence type="ECO:0000313" key="9">
    <source>
        <dbReference type="EMBL" id="MDR6203196.1"/>
    </source>
</evidence>
<evidence type="ECO:0000256" key="3">
    <source>
        <dbReference type="ARBA" id="ARBA00022741"/>
    </source>
</evidence>
<organism evidence="9 10">
    <name type="scientific">Paraburkholderia graminis</name>
    <dbReference type="NCBI Taxonomy" id="60548"/>
    <lineage>
        <taxon>Bacteria</taxon>
        <taxon>Pseudomonadati</taxon>
        <taxon>Pseudomonadota</taxon>
        <taxon>Betaproteobacteria</taxon>
        <taxon>Burkholderiales</taxon>
        <taxon>Burkholderiaceae</taxon>
        <taxon>Paraburkholderia</taxon>
    </lineage>
</organism>
<comment type="caution">
    <text evidence="9">The sequence shown here is derived from an EMBL/GenBank/DDBJ whole genome shotgun (WGS) entry which is preliminary data.</text>
</comment>
<protein>
    <submittedName>
        <fullName evidence="9">5-dehydro-2-deoxygluconokinase</fullName>
        <ecNumber evidence="9">2.7.1.92</ecNumber>
    </submittedName>
</protein>
<accession>A0ABD5CDI1</accession>
<feature type="compositionally biased region" description="Polar residues" evidence="6">
    <location>
        <begin position="17"/>
        <end position="30"/>
    </location>
</feature>
<keyword evidence="3" id="KW-0547">Nucleotide-binding</keyword>
<dbReference type="Pfam" id="PF09863">
    <property type="entry name" value="DUF2090"/>
    <property type="match status" value="1"/>
</dbReference>
<dbReference type="InterPro" id="IPR029056">
    <property type="entry name" value="Ribokinase-like"/>
</dbReference>
<feature type="region of interest" description="Disordered" evidence="6">
    <location>
        <begin position="17"/>
        <end position="42"/>
    </location>
</feature>
<dbReference type="PROSITE" id="PS00584">
    <property type="entry name" value="PFKB_KINASES_2"/>
    <property type="match status" value="1"/>
</dbReference>
<evidence type="ECO:0000256" key="1">
    <source>
        <dbReference type="ARBA" id="ARBA00010688"/>
    </source>
</evidence>
<dbReference type="Proteomes" id="UP001245184">
    <property type="component" value="Unassembled WGS sequence"/>
</dbReference>
<proteinExistence type="inferred from homology"/>
<evidence type="ECO:0000256" key="6">
    <source>
        <dbReference type="SAM" id="MobiDB-lite"/>
    </source>
</evidence>
<reference evidence="9 10" key="1">
    <citation type="submission" date="2023-08" db="EMBL/GenBank/DDBJ databases">
        <title>Genome sequencing of plant associated microbes to promote plant fitness in Sorghum bicolor and Oryza sativa.</title>
        <authorList>
            <person name="Coleman-Derr D."/>
        </authorList>
    </citation>
    <scope>NUCLEOTIDE SEQUENCE [LARGE SCALE GENOMIC DNA]</scope>
    <source>
        <strain evidence="9 10">SLBN-33</strain>
    </source>
</reference>
<dbReference type="InterPro" id="IPR023314">
    <property type="entry name" value="Myo_inos_IolC-like_sf"/>
</dbReference>
<evidence type="ECO:0000259" key="8">
    <source>
        <dbReference type="Pfam" id="PF09863"/>
    </source>
</evidence>
<dbReference type="AlphaFoldDB" id="A0ABD5CDI1"/>
<feature type="domain" description="DUF2090" evidence="8">
    <location>
        <begin position="368"/>
        <end position="682"/>
    </location>
</feature>
<dbReference type="Gene3D" id="2.20.150.10">
    <property type="entry name" value="putative 5-dehydro-2- deoxygluconokinase"/>
    <property type="match status" value="1"/>
</dbReference>
<dbReference type="InterPro" id="IPR030830">
    <property type="entry name" value="Myo_inos_IolC"/>
</dbReference>
<sequence length="702" mass="76658">MKPLAALRHSGTFMAHSSTFGGTPAQTSGETAGMSGANAGSRFAPERSRDIVCLGRLAVDLYAQQVGARLEDVSSFAKYLGGSSANIAFGCARLGLAAAMLARVGNDHMGRFLTETLTKEGCDVSHVRVDQERLTALVLLGLKDRDTFPLIFYRENCADMAVDEADFDEAFIASSKALLITGTHFSTEQVNRTSRRALDYARRNQVRTVLDIDYRPVLWGLTGKADGETRFVASEGVTAHLQRILPLFDLVIGTEEEFRIAGGKSELVDALAMVRAVTPATLVLKRGPLGCQIIDGKVPASLDDVPVHGGVEVEVLNVLGAGDAFASGFLSGWLRDQPLEACARAANASGALVVSRHACAPAMPTPAELDYFLREAKADPERMRRPDRDATLARLHRVTPARKQWNEVLGFAFDHRNQFFELAQQTGASDARIARLKGLFVEAVSQTESALGLQGRIGVLIDDRYGQDALNAATGRGWWIGRPVELPGSVPLVFDHGRSVGTTLVTWPQEHVAKCLVQFHPDEPIEQRLEQEAQLRALYDATQASGHELLLEVIPPKHPNLPQGPNVVYRALKRLYNIGIYPEWWKLEPMDAAQWRNVDALIAERDPYCRGVVLLGLSAGVEQLNDGFRAAARSSTCRGFTVGRTIFHEPSHAWLAGEIGDDELIARVRRIFETLIASWRAARDSVAGEPDAKTHVHQEQAA</sequence>
<evidence type="ECO:0000259" key="7">
    <source>
        <dbReference type="Pfam" id="PF00294"/>
    </source>
</evidence>
<feature type="domain" description="Carbohydrate kinase PfkB" evidence="7">
    <location>
        <begin position="49"/>
        <end position="365"/>
    </location>
</feature>
<evidence type="ECO:0000256" key="5">
    <source>
        <dbReference type="ARBA" id="ARBA00022840"/>
    </source>
</evidence>
<comment type="similarity">
    <text evidence="1">Belongs to the carbohydrate kinase PfkB family.</text>
</comment>
<keyword evidence="2 9" id="KW-0808">Transferase</keyword>
<dbReference type="InterPro" id="IPR050306">
    <property type="entry name" value="PfkB_Carbo_kinase"/>
</dbReference>
<dbReference type="NCBIfam" id="TIGR04382">
    <property type="entry name" value="myo_inos_iolC_N"/>
    <property type="match status" value="1"/>
</dbReference>
<dbReference type="InterPro" id="IPR002173">
    <property type="entry name" value="Carboh/pur_kinase_PfkB_CS"/>
</dbReference>
<dbReference type="InterPro" id="IPR018659">
    <property type="entry name" value="DUF2090"/>
</dbReference>
<dbReference type="GO" id="GO:0005524">
    <property type="term" value="F:ATP binding"/>
    <property type="evidence" value="ECO:0007669"/>
    <property type="project" value="UniProtKB-KW"/>
</dbReference>
<dbReference type="Gene3D" id="3.40.1190.20">
    <property type="match status" value="1"/>
</dbReference>
<dbReference type="EMBL" id="JAVIZN010000002">
    <property type="protein sequence ID" value="MDR6203196.1"/>
    <property type="molecule type" value="Genomic_DNA"/>
</dbReference>
<dbReference type="InterPro" id="IPR011611">
    <property type="entry name" value="PfkB_dom"/>
</dbReference>
<evidence type="ECO:0000313" key="10">
    <source>
        <dbReference type="Proteomes" id="UP001245184"/>
    </source>
</evidence>